<evidence type="ECO:0000256" key="2">
    <source>
        <dbReference type="ARBA" id="ARBA00022448"/>
    </source>
</evidence>
<keyword evidence="5 7" id="KW-1133">Transmembrane helix</keyword>
<evidence type="ECO:0000256" key="4">
    <source>
        <dbReference type="ARBA" id="ARBA00022692"/>
    </source>
</evidence>
<dbReference type="InterPro" id="IPR047200">
    <property type="entry name" value="MFS_YcaD-like"/>
</dbReference>
<evidence type="ECO:0000256" key="5">
    <source>
        <dbReference type="ARBA" id="ARBA00022989"/>
    </source>
</evidence>
<organism evidence="9 10">
    <name type="scientific">Campylobacter mucosalis CCUG 21559</name>
    <dbReference type="NCBI Taxonomy" id="1032067"/>
    <lineage>
        <taxon>Bacteria</taxon>
        <taxon>Pseudomonadati</taxon>
        <taxon>Campylobacterota</taxon>
        <taxon>Epsilonproteobacteria</taxon>
        <taxon>Campylobacterales</taxon>
        <taxon>Campylobacteraceae</taxon>
        <taxon>Campylobacter</taxon>
    </lineage>
</organism>
<feature type="transmembrane region" description="Helical" evidence="7">
    <location>
        <begin position="237"/>
        <end position="255"/>
    </location>
</feature>
<dbReference type="GO" id="GO:0005886">
    <property type="term" value="C:plasma membrane"/>
    <property type="evidence" value="ECO:0007669"/>
    <property type="project" value="UniProtKB-SubCell"/>
</dbReference>
<dbReference type="InterPro" id="IPR020846">
    <property type="entry name" value="MFS_dom"/>
</dbReference>
<sequence>MASTKRTIKTMVPLFFSILLLFVGNGLVVSSCSTLLKQMQVSEIAIGLVNACFFVGAMISTIFSQSVIEKTGHIRAFGVFTSIFGMCAILHNLSSNLYFWAFLRIMLGFCYYGLLVVAESWLNERAKNTIRSRVLAFYECVFYVGFASGILILGLSLDTTSIFIVSAVFILLSSIPLNLIRINPPKIRQKEPVSMPKIFSIVPLALVGSFVGGILMNGFFAMAGLFIMLQNFGAKEVSIFMTSAMFGGFVSQFFLGSFSDKFGRRPAIMLVCLVSFFASVGFLFFYQNIIAQYVLSFFLGAGVLCLYALSLARANDVLEQKSESIKVGRALLFSYSFGSLLSAIIMGVMMSIFGAFGFVYVYIVLLGFLFLFAMFQDTVPQKYRKDYEPHVIRTYSIDKEDE</sequence>
<evidence type="ECO:0000256" key="1">
    <source>
        <dbReference type="ARBA" id="ARBA00004651"/>
    </source>
</evidence>
<name>A0A6G5QIF1_9BACT</name>
<feature type="transmembrane region" description="Helical" evidence="7">
    <location>
        <begin position="76"/>
        <end position="93"/>
    </location>
</feature>
<evidence type="ECO:0000313" key="9">
    <source>
        <dbReference type="EMBL" id="QCD45402.1"/>
    </source>
</evidence>
<feature type="transmembrane region" description="Helical" evidence="7">
    <location>
        <begin position="267"/>
        <end position="284"/>
    </location>
</feature>
<keyword evidence="4 7" id="KW-0812">Transmembrane</keyword>
<feature type="transmembrane region" description="Helical" evidence="7">
    <location>
        <begin position="290"/>
        <end position="309"/>
    </location>
</feature>
<dbReference type="Gene3D" id="1.20.1250.20">
    <property type="entry name" value="MFS general substrate transporter like domains"/>
    <property type="match status" value="2"/>
</dbReference>
<dbReference type="SUPFAM" id="SSF103473">
    <property type="entry name" value="MFS general substrate transporter"/>
    <property type="match status" value="1"/>
</dbReference>
<feature type="transmembrane region" description="Helical" evidence="7">
    <location>
        <begin position="99"/>
        <end position="122"/>
    </location>
</feature>
<dbReference type="Proteomes" id="UP000503264">
    <property type="component" value="Chromosome"/>
</dbReference>
<feature type="transmembrane region" description="Helical" evidence="7">
    <location>
        <begin position="330"/>
        <end position="353"/>
    </location>
</feature>
<dbReference type="GO" id="GO:0022857">
    <property type="term" value="F:transmembrane transporter activity"/>
    <property type="evidence" value="ECO:0007669"/>
    <property type="project" value="InterPro"/>
</dbReference>
<evidence type="ECO:0000313" key="10">
    <source>
        <dbReference type="Proteomes" id="UP000503264"/>
    </source>
</evidence>
<feature type="transmembrane region" description="Helical" evidence="7">
    <location>
        <begin position="359"/>
        <end position="375"/>
    </location>
</feature>
<gene>
    <name evidence="9" type="ORF">CMUC_1652</name>
</gene>
<keyword evidence="3" id="KW-1003">Cell membrane</keyword>
<evidence type="ECO:0000256" key="3">
    <source>
        <dbReference type="ARBA" id="ARBA00022475"/>
    </source>
</evidence>
<dbReference type="CDD" id="cd17477">
    <property type="entry name" value="MFS_YcaD_like"/>
    <property type="match status" value="1"/>
</dbReference>
<dbReference type="InterPro" id="IPR036259">
    <property type="entry name" value="MFS_trans_sf"/>
</dbReference>
<evidence type="ECO:0000256" key="7">
    <source>
        <dbReference type="SAM" id="Phobius"/>
    </source>
</evidence>
<feature type="transmembrane region" description="Helical" evidence="7">
    <location>
        <begin position="44"/>
        <end position="64"/>
    </location>
</feature>
<feature type="transmembrane region" description="Helical" evidence="7">
    <location>
        <begin position="201"/>
        <end position="225"/>
    </location>
</feature>
<feature type="transmembrane region" description="Helical" evidence="7">
    <location>
        <begin position="161"/>
        <end position="180"/>
    </location>
</feature>
<dbReference type="RefSeq" id="WP_171994143.1">
    <property type="nucleotide sequence ID" value="NZ_CP012542.1"/>
</dbReference>
<keyword evidence="10" id="KW-1185">Reference proteome</keyword>
<dbReference type="PROSITE" id="PS50850">
    <property type="entry name" value="MFS"/>
    <property type="match status" value="1"/>
</dbReference>
<dbReference type="Pfam" id="PF07690">
    <property type="entry name" value="MFS_1"/>
    <property type="match status" value="1"/>
</dbReference>
<dbReference type="PANTHER" id="PTHR23521:SF2">
    <property type="entry name" value="TRANSPORTER MFS SUPERFAMILY"/>
    <property type="match status" value="1"/>
</dbReference>
<accession>A0A6G5QIF1</accession>
<proteinExistence type="predicted"/>
<dbReference type="InterPro" id="IPR011701">
    <property type="entry name" value="MFS"/>
</dbReference>
<protein>
    <submittedName>
        <fullName evidence="9">Major facilitator superfamily transporter, possible sugar permease</fullName>
    </submittedName>
</protein>
<dbReference type="EMBL" id="CP012542">
    <property type="protein sequence ID" value="QCD45402.1"/>
    <property type="molecule type" value="Genomic_DNA"/>
</dbReference>
<evidence type="ECO:0000256" key="6">
    <source>
        <dbReference type="ARBA" id="ARBA00023136"/>
    </source>
</evidence>
<feature type="domain" description="Major facilitator superfamily (MFS) profile" evidence="8">
    <location>
        <begin position="10"/>
        <end position="379"/>
    </location>
</feature>
<dbReference type="PROSITE" id="PS51257">
    <property type="entry name" value="PROKAR_LIPOPROTEIN"/>
    <property type="match status" value="1"/>
</dbReference>
<feature type="transmembrane region" description="Helical" evidence="7">
    <location>
        <begin position="134"/>
        <end position="155"/>
    </location>
</feature>
<evidence type="ECO:0000259" key="8">
    <source>
        <dbReference type="PROSITE" id="PS50850"/>
    </source>
</evidence>
<reference evidence="9 10" key="1">
    <citation type="submission" date="2016-07" db="EMBL/GenBank/DDBJ databases">
        <title>Comparative genomics of the Campylobacter concisus group.</title>
        <authorList>
            <person name="Miller W.G."/>
            <person name="Yee E."/>
            <person name="Chapman M.H."/>
            <person name="Huynh S."/>
            <person name="Bono J.L."/>
            <person name="On S.L.W."/>
            <person name="StLeger J."/>
            <person name="Foster G."/>
            <person name="Parker C.T."/>
        </authorList>
    </citation>
    <scope>NUCLEOTIDE SEQUENCE [LARGE SCALE GENOMIC DNA]</scope>
    <source>
        <strain evidence="9 10">CCUG 21559</strain>
    </source>
</reference>
<dbReference type="PANTHER" id="PTHR23521">
    <property type="entry name" value="TRANSPORTER MFS SUPERFAMILY"/>
    <property type="match status" value="1"/>
</dbReference>
<dbReference type="AlphaFoldDB" id="A0A6G5QIF1"/>
<comment type="subcellular location">
    <subcellularLocation>
        <location evidence="1">Cell membrane</location>
        <topology evidence="1">Multi-pass membrane protein</topology>
    </subcellularLocation>
</comment>
<keyword evidence="6 7" id="KW-0472">Membrane</keyword>
<keyword evidence="2" id="KW-0813">Transport</keyword>